<evidence type="ECO:0000259" key="6">
    <source>
        <dbReference type="Pfam" id="PF00931"/>
    </source>
</evidence>
<dbReference type="Gene3D" id="3.40.50.300">
    <property type="entry name" value="P-loop containing nucleotide triphosphate hydrolases"/>
    <property type="match status" value="1"/>
</dbReference>
<comment type="similarity">
    <text evidence="1">Belongs to the disease resistance NB-LRR family.</text>
</comment>
<dbReference type="InterPro" id="IPR036388">
    <property type="entry name" value="WH-like_DNA-bd_sf"/>
</dbReference>
<dbReference type="InterPro" id="IPR002182">
    <property type="entry name" value="NB-ARC"/>
</dbReference>
<gene>
    <name evidence="9" type="ORF">LUZ62_034955</name>
</gene>
<dbReference type="Proteomes" id="UP001140206">
    <property type="component" value="Chromosome 2"/>
</dbReference>
<evidence type="ECO:0000313" key="9">
    <source>
        <dbReference type="EMBL" id="KAJ4783709.1"/>
    </source>
</evidence>
<dbReference type="InterPro" id="IPR058922">
    <property type="entry name" value="WHD_DRP"/>
</dbReference>
<accession>A0AAV8ESN8</accession>
<evidence type="ECO:0000259" key="7">
    <source>
        <dbReference type="Pfam" id="PF18052"/>
    </source>
</evidence>
<feature type="domain" description="Disease resistance protein winged helix" evidence="8">
    <location>
        <begin position="463"/>
        <end position="530"/>
    </location>
</feature>
<dbReference type="SUPFAM" id="SSF52540">
    <property type="entry name" value="P-loop containing nucleoside triphosphate hydrolases"/>
    <property type="match status" value="1"/>
</dbReference>
<dbReference type="Pfam" id="PF00931">
    <property type="entry name" value="NB-ARC"/>
    <property type="match status" value="1"/>
</dbReference>
<name>A0AAV8ESN8_9POAL</name>
<comment type="caution">
    <text evidence="9">The sequence shown here is derived from an EMBL/GenBank/DDBJ whole genome shotgun (WGS) entry which is preliminary data.</text>
</comment>
<dbReference type="Gene3D" id="1.10.10.10">
    <property type="entry name" value="Winged helix-like DNA-binding domain superfamily/Winged helix DNA-binding domain"/>
    <property type="match status" value="1"/>
</dbReference>
<evidence type="ECO:0000256" key="3">
    <source>
        <dbReference type="ARBA" id="ARBA00022737"/>
    </source>
</evidence>
<sequence length="588" mass="66673">MTGIELLVGGWFVSPVIKSVVQKAQEYLSANYELQKDTQVMVENLTRTLVLCQATVEEAEKRLINKSNLTTWLKMLKEAVYDADDVLDDIEAKSIKDKIKGKQKVRKFASSSFSSLKNVFIPDDNHQRLKKVLDKLTEISAQIPNFLHLVNMNENYGSSNNELRDQRETISLPSEEDVGLCGRQEELNLILEMILNLELASKKKGQNYPGLFVLPIVGMGGVGKTALAQAIYNNPEVQRTFETKAEPLLEKTFASKAWISVSDHFNVVLLMLKLIQSLGGNLRLDVLALEDVSRNLSSIISGVRFLVVLDDLFEKIECQWDAIHTTLSHGAPGSVVLITTQNQAFANRVATFGHITLNPLKPEIFWKLFKHFAFGDVVIAKDKKNSLKLIGKQIACKLHGLPLAAKIIGKLLRRNIDEHEWRRISRSEWWEIPEGKSQILPSIGVGYQHLDLCLRQCFAFCSVFPRNSLIEKDRLVQMWIAQNFIPFDINGARPEDVGRQWFHQLVELSFFQAAGDYKGYVIPNLMHDLAVIVSSDECFYLTDQSQKIPQSVRHLAVDTKNIEVVKGIHKHKNIRSFFYFGLCHVDET</sequence>
<keyword evidence="2" id="KW-0433">Leucine-rich repeat</keyword>
<keyword evidence="5" id="KW-0611">Plant defense</keyword>
<keyword evidence="3" id="KW-0677">Repeat</keyword>
<dbReference type="InterPro" id="IPR042197">
    <property type="entry name" value="Apaf_helical"/>
</dbReference>
<evidence type="ECO:0000256" key="1">
    <source>
        <dbReference type="ARBA" id="ARBA00008894"/>
    </source>
</evidence>
<dbReference type="Gene3D" id="1.20.5.4130">
    <property type="match status" value="1"/>
</dbReference>
<reference evidence="9" key="1">
    <citation type="submission" date="2022-08" db="EMBL/GenBank/DDBJ databases">
        <authorList>
            <person name="Marques A."/>
        </authorList>
    </citation>
    <scope>NUCLEOTIDE SEQUENCE</scope>
    <source>
        <strain evidence="9">RhyPub2mFocal</strain>
        <tissue evidence="9">Leaves</tissue>
    </source>
</reference>
<dbReference type="InterPro" id="IPR041118">
    <property type="entry name" value="Rx_N"/>
</dbReference>
<evidence type="ECO:0000256" key="5">
    <source>
        <dbReference type="ARBA" id="ARBA00022821"/>
    </source>
</evidence>
<evidence type="ECO:0000259" key="8">
    <source>
        <dbReference type="Pfam" id="PF23559"/>
    </source>
</evidence>
<dbReference type="Pfam" id="PF23559">
    <property type="entry name" value="WHD_DRP"/>
    <property type="match status" value="1"/>
</dbReference>
<evidence type="ECO:0000313" key="10">
    <source>
        <dbReference type="Proteomes" id="UP001140206"/>
    </source>
</evidence>
<keyword evidence="4" id="KW-0547">Nucleotide-binding</keyword>
<dbReference type="PANTHER" id="PTHR23155:SF1205">
    <property type="entry name" value="DISEASE RESISTANCE PROTEIN RPM1"/>
    <property type="match status" value="1"/>
</dbReference>
<evidence type="ECO:0000256" key="4">
    <source>
        <dbReference type="ARBA" id="ARBA00022741"/>
    </source>
</evidence>
<dbReference type="GO" id="GO:0043531">
    <property type="term" value="F:ADP binding"/>
    <property type="evidence" value="ECO:0007669"/>
    <property type="project" value="InterPro"/>
</dbReference>
<dbReference type="InterPro" id="IPR027417">
    <property type="entry name" value="P-loop_NTPase"/>
</dbReference>
<protein>
    <submittedName>
        <fullName evidence="9">Disease resistance protein (CC-NBS-LRR class) family</fullName>
    </submittedName>
</protein>
<dbReference type="InterPro" id="IPR044974">
    <property type="entry name" value="Disease_R_plants"/>
</dbReference>
<dbReference type="EMBL" id="JAMFTS010000002">
    <property type="protein sequence ID" value="KAJ4783709.1"/>
    <property type="molecule type" value="Genomic_DNA"/>
</dbReference>
<feature type="domain" description="Disease resistance N-terminal" evidence="7">
    <location>
        <begin position="16"/>
        <end position="104"/>
    </location>
</feature>
<keyword evidence="10" id="KW-1185">Reference proteome</keyword>
<feature type="domain" description="NB-ARC" evidence="6">
    <location>
        <begin position="210"/>
        <end position="374"/>
    </location>
</feature>
<evidence type="ECO:0000256" key="2">
    <source>
        <dbReference type="ARBA" id="ARBA00022614"/>
    </source>
</evidence>
<proteinExistence type="inferred from homology"/>
<dbReference type="PANTHER" id="PTHR23155">
    <property type="entry name" value="DISEASE RESISTANCE PROTEIN RP"/>
    <property type="match status" value="1"/>
</dbReference>
<organism evidence="9 10">
    <name type="scientific">Rhynchospora pubera</name>
    <dbReference type="NCBI Taxonomy" id="906938"/>
    <lineage>
        <taxon>Eukaryota</taxon>
        <taxon>Viridiplantae</taxon>
        <taxon>Streptophyta</taxon>
        <taxon>Embryophyta</taxon>
        <taxon>Tracheophyta</taxon>
        <taxon>Spermatophyta</taxon>
        <taxon>Magnoliopsida</taxon>
        <taxon>Liliopsida</taxon>
        <taxon>Poales</taxon>
        <taxon>Cyperaceae</taxon>
        <taxon>Cyperoideae</taxon>
        <taxon>Rhynchosporeae</taxon>
        <taxon>Rhynchospora</taxon>
    </lineage>
</organism>
<dbReference type="PRINTS" id="PR00364">
    <property type="entry name" value="DISEASERSIST"/>
</dbReference>
<dbReference type="Pfam" id="PF18052">
    <property type="entry name" value="Rx_N"/>
    <property type="match status" value="1"/>
</dbReference>
<dbReference type="AlphaFoldDB" id="A0AAV8ESN8"/>
<dbReference type="Gene3D" id="1.10.8.430">
    <property type="entry name" value="Helical domain of apoptotic protease-activating factors"/>
    <property type="match status" value="1"/>
</dbReference>
<dbReference type="GO" id="GO:0098542">
    <property type="term" value="P:defense response to other organism"/>
    <property type="evidence" value="ECO:0007669"/>
    <property type="project" value="TreeGrafter"/>
</dbReference>